<protein>
    <recommendedName>
        <fullName evidence="4">HEAT repeat domain-containing protein</fullName>
    </recommendedName>
</protein>
<accession>A0A1G1L345</accession>
<dbReference type="InterPro" id="IPR011030">
    <property type="entry name" value="Lipovitellin_superhlx_dom"/>
</dbReference>
<dbReference type="Proteomes" id="UP000178187">
    <property type="component" value="Unassembled WGS sequence"/>
</dbReference>
<dbReference type="InterPro" id="IPR011989">
    <property type="entry name" value="ARM-like"/>
</dbReference>
<evidence type="ECO:0000313" key="2">
    <source>
        <dbReference type="EMBL" id="OGW99581.1"/>
    </source>
</evidence>
<keyword evidence="1" id="KW-0472">Membrane</keyword>
<comment type="caution">
    <text evidence="2">The sequence shown here is derived from an EMBL/GenBank/DDBJ whole genome shotgun (WGS) entry which is preliminary data.</text>
</comment>
<feature type="transmembrane region" description="Helical" evidence="1">
    <location>
        <begin position="12"/>
        <end position="30"/>
    </location>
</feature>
<dbReference type="AlphaFoldDB" id="A0A1G1L345"/>
<dbReference type="EMBL" id="MHFR01000003">
    <property type="protein sequence ID" value="OGW99581.1"/>
    <property type="molecule type" value="Genomic_DNA"/>
</dbReference>
<evidence type="ECO:0000313" key="3">
    <source>
        <dbReference type="Proteomes" id="UP000178187"/>
    </source>
</evidence>
<dbReference type="Gene3D" id="1.25.10.10">
    <property type="entry name" value="Leucine-rich Repeat Variant"/>
    <property type="match status" value="1"/>
</dbReference>
<gene>
    <name evidence="2" type="ORF">A3G33_05780</name>
</gene>
<proteinExistence type="predicted"/>
<keyword evidence="1" id="KW-1133">Transmembrane helix</keyword>
<organism evidence="2 3">
    <name type="scientific">Candidatus Danuiimicrobium aquiferis</name>
    <dbReference type="NCBI Taxonomy" id="1801832"/>
    <lineage>
        <taxon>Bacteria</taxon>
        <taxon>Pseudomonadati</taxon>
        <taxon>Candidatus Omnitrophota</taxon>
        <taxon>Candidatus Danuiimicrobium</taxon>
    </lineage>
</organism>
<reference evidence="2 3" key="1">
    <citation type="journal article" date="2016" name="Nat. Commun.">
        <title>Thousands of microbial genomes shed light on interconnected biogeochemical processes in an aquifer system.</title>
        <authorList>
            <person name="Anantharaman K."/>
            <person name="Brown C.T."/>
            <person name="Hug L.A."/>
            <person name="Sharon I."/>
            <person name="Castelle C.J."/>
            <person name="Probst A.J."/>
            <person name="Thomas B.C."/>
            <person name="Singh A."/>
            <person name="Wilkins M.J."/>
            <person name="Karaoz U."/>
            <person name="Brodie E.L."/>
            <person name="Williams K.H."/>
            <person name="Hubbard S.S."/>
            <person name="Banfield J.F."/>
        </authorList>
    </citation>
    <scope>NUCLEOTIDE SEQUENCE [LARGE SCALE GENOMIC DNA]</scope>
</reference>
<keyword evidence="1" id="KW-0812">Transmembrane</keyword>
<evidence type="ECO:0008006" key="4">
    <source>
        <dbReference type="Google" id="ProtNLM"/>
    </source>
</evidence>
<dbReference type="SUPFAM" id="SSF48431">
    <property type="entry name" value="Lipovitellin-phosvitin complex, superhelical domain"/>
    <property type="match status" value="1"/>
</dbReference>
<name>A0A1G1L345_9BACT</name>
<evidence type="ECO:0000256" key="1">
    <source>
        <dbReference type="SAM" id="Phobius"/>
    </source>
</evidence>
<sequence length="303" mass="34108">MRKINNRINRSALGVILGILIISINIPFLFGDSFSEDQNVAILRNRLASIEDRIKAIDELKAGNHPDLIPNLIVLFKGDPEPMSLLSHAIDTLIEIENPKAIQELKGLIADTQIGAQKKNTILYALWKSDPETIKPDIFKILKNSNEDNQLRAAAIEYYSHYEKIENPSPWIGIITNKSNADTLRIAAIHAMKRTGELEITPAILTTIIQNKTESVFLRKSVLLISTDLIPPASFELQLFQLLSDNQNPLDIRRYAIELIRAEGKASLIPKLRNIQSKEGNTQFATELDLLIEYLTALQRRSV</sequence>